<evidence type="ECO:0000313" key="3">
    <source>
        <dbReference type="EMBL" id="KRN77452.1"/>
    </source>
</evidence>
<dbReference type="PANTHER" id="PTHR30336">
    <property type="entry name" value="INNER MEMBRANE PROTEIN, PROBABLE PERMEASE"/>
    <property type="match status" value="1"/>
</dbReference>
<accession>A0A0R2JR84</accession>
<keyword evidence="1" id="KW-0472">Membrane</keyword>
<dbReference type="CDD" id="cd06259">
    <property type="entry name" value="YdcF-like"/>
    <property type="match status" value="1"/>
</dbReference>
<feature type="transmembrane region" description="Helical" evidence="1">
    <location>
        <begin position="314"/>
        <end position="333"/>
    </location>
</feature>
<dbReference type="InterPro" id="IPR051599">
    <property type="entry name" value="Cell_Envelope_Assoc"/>
</dbReference>
<feature type="transmembrane region" description="Helical" evidence="1">
    <location>
        <begin position="51"/>
        <end position="75"/>
    </location>
</feature>
<dbReference type="GO" id="GO:0043164">
    <property type="term" value="P:Gram-negative-bacterium-type cell wall biogenesis"/>
    <property type="evidence" value="ECO:0007669"/>
    <property type="project" value="TreeGrafter"/>
</dbReference>
<dbReference type="Pfam" id="PF02698">
    <property type="entry name" value="DUF218"/>
    <property type="match status" value="1"/>
</dbReference>
<dbReference type="PATRIC" id="fig|1620.3.peg.1533"/>
<dbReference type="Proteomes" id="UP000051673">
    <property type="component" value="Unassembled WGS sequence"/>
</dbReference>
<dbReference type="GO" id="GO:0005886">
    <property type="term" value="C:plasma membrane"/>
    <property type="evidence" value="ECO:0007669"/>
    <property type="project" value="TreeGrafter"/>
</dbReference>
<dbReference type="Gene3D" id="3.40.50.620">
    <property type="entry name" value="HUPs"/>
    <property type="match status" value="1"/>
</dbReference>
<dbReference type="EMBL" id="JQCD01000018">
    <property type="protein sequence ID" value="KRN77452.1"/>
    <property type="molecule type" value="Genomic_DNA"/>
</dbReference>
<dbReference type="STRING" id="1620.IV67_GL001503"/>
<dbReference type="AlphaFoldDB" id="A0A0R2JR84"/>
<evidence type="ECO:0000313" key="4">
    <source>
        <dbReference type="Proteomes" id="UP000051673"/>
    </source>
</evidence>
<feature type="domain" description="DUF218" evidence="2">
    <location>
        <begin position="163"/>
        <end position="308"/>
    </location>
</feature>
<feature type="transmembrane region" description="Helical" evidence="1">
    <location>
        <begin position="23"/>
        <end position="45"/>
    </location>
</feature>
<protein>
    <recommendedName>
        <fullName evidence="2">DUF218 domain-containing protein</fullName>
    </recommendedName>
</protein>
<dbReference type="PANTHER" id="PTHR30336:SF4">
    <property type="entry name" value="ENVELOPE BIOGENESIS FACTOR ELYC"/>
    <property type="match status" value="1"/>
</dbReference>
<feature type="transmembrane region" description="Helical" evidence="1">
    <location>
        <begin position="130"/>
        <end position="152"/>
    </location>
</feature>
<dbReference type="InterPro" id="IPR003848">
    <property type="entry name" value="DUF218"/>
</dbReference>
<dbReference type="OrthoDB" id="9782395at2"/>
<comment type="caution">
    <text evidence="3">The sequence shown here is derived from an EMBL/GenBank/DDBJ whole genome shotgun (WGS) entry which is preliminary data.</text>
</comment>
<keyword evidence="1" id="KW-0812">Transmembrane</keyword>
<dbReference type="GO" id="GO:0000270">
    <property type="term" value="P:peptidoglycan metabolic process"/>
    <property type="evidence" value="ECO:0007669"/>
    <property type="project" value="TreeGrafter"/>
</dbReference>
<organism evidence="3 4">
    <name type="scientific">Weissella minor</name>
    <dbReference type="NCBI Taxonomy" id="1620"/>
    <lineage>
        <taxon>Bacteria</taxon>
        <taxon>Bacillati</taxon>
        <taxon>Bacillota</taxon>
        <taxon>Bacilli</taxon>
        <taxon>Lactobacillales</taxon>
        <taxon>Lactobacillaceae</taxon>
        <taxon>Weissella</taxon>
    </lineage>
</organism>
<sequence>MSIWLAFATIAVIELINLKLARIWIWNGVLPLLTIVLFCIGMTHLTAGHPIVAYSWLTILGIGVTLAVLFVLWVARSLLRSVLRTWHENGYGLVNKTIMVIVVGSLGLGIMSSMVYGFGYLSWLRPSLTLGLLVASYFAFWWFAFGIGFVLYRHRQQRNLPIDYLLVLGAKLDQGQVVSSTLRTRINTSLRFVQQHKIEPLFVMSGGQGSDERRPEAVAMRQYVVDQGYPSKMILVETESTSTWENMVNSKRLLLEEKIALRSGAFVTSDYHLYRAAMLAQKAGMPTQGIAGRTDPTYFWQAYMREYFAIMYHAKHWHLVGIVLLLLIGSAFVF</sequence>
<keyword evidence="4" id="KW-1185">Reference proteome</keyword>
<proteinExistence type="predicted"/>
<reference evidence="3 4" key="1">
    <citation type="journal article" date="2015" name="Genome Announc.">
        <title>Expanding the biotechnology potential of lactobacilli through comparative genomics of 213 strains and associated genera.</title>
        <authorList>
            <person name="Sun Z."/>
            <person name="Harris H.M."/>
            <person name="McCann A."/>
            <person name="Guo C."/>
            <person name="Argimon S."/>
            <person name="Zhang W."/>
            <person name="Yang X."/>
            <person name="Jeffery I.B."/>
            <person name="Cooney J.C."/>
            <person name="Kagawa T.F."/>
            <person name="Liu W."/>
            <person name="Song Y."/>
            <person name="Salvetti E."/>
            <person name="Wrobel A."/>
            <person name="Rasinkangas P."/>
            <person name="Parkhill J."/>
            <person name="Rea M.C."/>
            <person name="O'Sullivan O."/>
            <person name="Ritari J."/>
            <person name="Douillard F.P."/>
            <person name="Paul Ross R."/>
            <person name="Yang R."/>
            <person name="Briner A.E."/>
            <person name="Felis G.E."/>
            <person name="de Vos W.M."/>
            <person name="Barrangou R."/>
            <person name="Klaenhammer T.R."/>
            <person name="Caufield P.W."/>
            <person name="Cui Y."/>
            <person name="Zhang H."/>
            <person name="O'Toole P.W."/>
        </authorList>
    </citation>
    <scope>NUCLEOTIDE SEQUENCE [LARGE SCALE GENOMIC DNA]</scope>
    <source>
        <strain evidence="3 4">DSM 20014</strain>
    </source>
</reference>
<name>A0A0R2JR84_9LACO</name>
<evidence type="ECO:0000256" key="1">
    <source>
        <dbReference type="SAM" id="Phobius"/>
    </source>
</evidence>
<keyword evidence="1" id="KW-1133">Transmembrane helix</keyword>
<dbReference type="InterPro" id="IPR014729">
    <property type="entry name" value="Rossmann-like_a/b/a_fold"/>
</dbReference>
<evidence type="ECO:0000259" key="2">
    <source>
        <dbReference type="Pfam" id="PF02698"/>
    </source>
</evidence>
<dbReference type="RefSeq" id="WP_057786503.1">
    <property type="nucleotide sequence ID" value="NZ_JQCD01000018.1"/>
</dbReference>
<feature type="transmembrane region" description="Helical" evidence="1">
    <location>
        <begin position="96"/>
        <end position="118"/>
    </location>
</feature>
<gene>
    <name evidence="3" type="ORF">IV67_GL001503</name>
</gene>